<dbReference type="Gene3D" id="1.20.1530.20">
    <property type="match status" value="2"/>
</dbReference>
<feature type="transmembrane region" description="Helical" evidence="8">
    <location>
        <begin position="98"/>
        <end position="116"/>
    </location>
</feature>
<comment type="subcellular location">
    <subcellularLocation>
        <location evidence="1">Cell membrane</location>
        <topology evidence="1">Multi-pass membrane protein</topology>
    </subcellularLocation>
</comment>
<evidence type="ECO:0000313" key="9">
    <source>
        <dbReference type="EMBL" id="SDG25404.1"/>
    </source>
</evidence>
<keyword evidence="10" id="KW-1185">Reference proteome</keyword>
<evidence type="ECO:0000256" key="6">
    <source>
        <dbReference type="ARBA" id="ARBA00022989"/>
    </source>
</evidence>
<dbReference type="InterPro" id="IPR038770">
    <property type="entry name" value="Na+/solute_symporter_sf"/>
</dbReference>
<organism evidence="9 10">
    <name type="scientific">Limimonas halophila</name>
    <dbReference type="NCBI Taxonomy" id="1082479"/>
    <lineage>
        <taxon>Bacteria</taxon>
        <taxon>Pseudomonadati</taxon>
        <taxon>Pseudomonadota</taxon>
        <taxon>Alphaproteobacteria</taxon>
        <taxon>Rhodospirillales</taxon>
        <taxon>Rhodovibrionaceae</taxon>
        <taxon>Limimonas</taxon>
    </lineage>
</organism>
<feature type="transmembrane region" description="Helical" evidence="8">
    <location>
        <begin position="223"/>
        <end position="246"/>
    </location>
</feature>
<dbReference type="Pfam" id="PF03547">
    <property type="entry name" value="Mem_trans"/>
    <property type="match status" value="2"/>
</dbReference>
<feature type="transmembrane region" description="Helical" evidence="8">
    <location>
        <begin position="252"/>
        <end position="271"/>
    </location>
</feature>
<feature type="transmembrane region" description="Helical" evidence="8">
    <location>
        <begin position="128"/>
        <end position="148"/>
    </location>
</feature>
<dbReference type="STRING" id="1082479.SAMN05216241_107112"/>
<name>A0A1G7SRI6_9PROT</name>
<keyword evidence="4" id="KW-1003">Cell membrane</keyword>
<feature type="transmembrane region" description="Helical" evidence="8">
    <location>
        <begin position="37"/>
        <end position="55"/>
    </location>
</feature>
<dbReference type="EMBL" id="FNCE01000007">
    <property type="protein sequence ID" value="SDG25404.1"/>
    <property type="molecule type" value="Genomic_DNA"/>
</dbReference>
<keyword evidence="6 8" id="KW-1133">Transmembrane helix</keyword>
<dbReference type="RefSeq" id="WP_090020498.1">
    <property type="nucleotide sequence ID" value="NZ_FNCE01000007.1"/>
</dbReference>
<protein>
    <submittedName>
        <fullName evidence="9">Predicted permease</fullName>
    </submittedName>
</protein>
<reference evidence="9 10" key="1">
    <citation type="submission" date="2016-10" db="EMBL/GenBank/DDBJ databases">
        <authorList>
            <person name="de Groot N.N."/>
        </authorList>
    </citation>
    <scope>NUCLEOTIDE SEQUENCE [LARGE SCALE GENOMIC DNA]</scope>
    <source>
        <strain evidence="9 10">DSM 25584</strain>
    </source>
</reference>
<dbReference type="PANTHER" id="PTHR36838">
    <property type="entry name" value="AUXIN EFFLUX CARRIER FAMILY PROTEIN"/>
    <property type="match status" value="1"/>
</dbReference>
<evidence type="ECO:0000256" key="1">
    <source>
        <dbReference type="ARBA" id="ARBA00004651"/>
    </source>
</evidence>
<sequence>MLAILQDVVVGITLPIVLLALGGYGLQKHLRFDVATLNRLLVYGAFPCFIIVTLAEARIPLSQVQGTALFTVVQFGVLLAVGWWAARAAGLGDEGRPLVALACAFPNGGNFGIPLIELAFGGDLVTHQVVIVSIHTVLLLLVVPLVYAQGRTSVLGHAKALVETPMLPAVAIGLGLNALDWSIPEVLRTPMHTFGKAYVGLALVSLGAQLARSGLRIPARETATAVGLRLLAAPLLTAAAVFLLPFPAELRALLLVSTCAPAGILLAIFAVEYQAKEELASAIVFVSTLLAPLVVTAALVAVRL</sequence>
<keyword evidence="7 8" id="KW-0472">Membrane</keyword>
<evidence type="ECO:0000313" key="10">
    <source>
        <dbReference type="Proteomes" id="UP000199415"/>
    </source>
</evidence>
<dbReference type="PANTHER" id="PTHR36838:SF1">
    <property type="entry name" value="SLR1864 PROTEIN"/>
    <property type="match status" value="1"/>
</dbReference>
<gene>
    <name evidence="9" type="ORF">SAMN05216241_107112</name>
</gene>
<feature type="transmembrane region" description="Helical" evidence="8">
    <location>
        <begin position="6"/>
        <end position="25"/>
    </location>
</feature>
<evidence type="ECO:0000256" key="5">
    <source>
        <dbReference type="ARBA" id="ARBA00022692"/>
    </source>
</evidence>
<evidence type="ECO:0000256" key="2">
    <source>
        <dbReference type="ARBA" id="ARBA00010145"/>
    </source>
</evidence>
<keyword evidence="3" id="KW-0813">Transport</keyword>
<dbReference type="Proteomes" id="UP000199415">
    <property type="component" value="Unassembled WGS sequence"/>
</dbReference>
<keyword evidence="5 8" id="KW-0812">Transmembrane</keyword>
<evidence type="ECO:0000256" key="7">
    <source>
        <dbReference type="ARBA" id="ARBA00023136"/>
    </source>
</evidence>
<feature type="transmembrane region" description="Helical" evidence="8">
    <location>
        <begin position="67"/>
        <end position="86"/>
    </location>
</feature>
<evidence type="ECO:0000256" key="3">
    <source>
        <dbReference type="ARBA" id="ARBA00022448"/>
    </source>
</evidence>
<dbReference type="InterPro" id="IPR004776">
    <property type="entry name" value="Mem_transp_PIN-like"/>
</dbReference>
<comment type="similarity">
    <text evidence="2">Belongs to the auxin efflux carrier (TC 2.A.69) family.</text>
</comment>
<feature type="transmembrane region" description="Helical" evidence="8">
    <location>
        <begin position="283"/>
        <end position="302"/>
    </location>
</feature>
<proteinExistence type="inferred from homology"/>
<evidence type="ECO:0000256" key="8">
    <source>
        <dbReference type="SAM" id="Phobius"/>
    </source>
</evidence>
<dbReference type="GO" id="GO:0055085">
    <property type="term" value="P:transmembrane transport"/>
    <property type="evidence" value="ECO:0007669"/>
    <property type="project" value="InterPro"/>
</dbReference>
<accession>A0A1G7SRI6</accession>
<dbReference type="GO" id="GO:0005886">
    <property type="term" value="C:plasma membrane"/>
    <property type="evidence" value="ECO:0007669"/>
    <property type="project" value="UniProtKB-SubCell"/>
</dbReference>
<evidence type="ECO:0000256" key="4">
    <source>
        <dbReference type="ARBA" id="ARBA00022475"/>
    </source>
</evidence>
<dbReference type="AlphaFoldDB" id="A0A1G7SRI6"/>
<dbReference type="OrthoDB" id="3238001at2"/>